<dbReference type="EMBL" id="JANSKA010000002">
    <property type="protein sequence ID" value="MCR9036041.1"/>
    <property type="molecule type" value="Genomic_DNA"/>
</dbReference>
<evidence type="ECO:0000313" key="2">
    <source>
        <dbReference type="EMBL" id="MCR9036041.1"/>
    </source>
</evidence>
<comment type="caution">
    <text evidence="2">The sequence shown here is derived from an EMBL/GenBank/DDBJ whole genome shotgun (WGS) entry which is preliminary data.</text>
</comment>
<evidence type="ECO:0000256" key="1">
    <source>
        <dbReference type="SAM" id="MobiDB-lite"/>
    </source>
</evidence>
<organism evidence="2 3">
    <name type="scientific">Tractidigestivibacter montrealensis</name>
    <dbReference type="NCBI Taxonomy" id="2972466"/>
    <lineage>
        <taxon>Bacteria</taxon>
        <taxon>Bacillati</taxon>
        <taxon>Actinomycetota</taxon>
        <taxon>Coriobacteriia</taxon>
        <taxon>Coriobacteriales</taxon>
        <taxon>Atopobiaceae</taxon>
        <taxon>Tractidigestivibacter</taxon>
    </lineage>
</organism>
<dbReference type="Gene3D" id="3.40.50.1970">
    <property type="match status" value="1"/>
</dbReference>
<gene>
    <name evidence="2" type="ORF">NVS32_03645</name>
</gene>
<protein>
    <submittedName>
        <fullName evidence="2">3-dehydroquinate synthase</fullName>
    </submittedName>
</protein>
<name>A0ABT1Z753_9ACTN</name>
<dbReference type="SUPFAM" id="SSF56796">
    <property type="entry name" value="Dehydroquinate synthase-like"/>
    <property type="match status" value="1"/>
</dbReference>
<accession>A0ABT1Z753</accession>
<feature type="region of interest" description="Disordered" evidence="1">
    <location>
        <begin position="1"/>
        <end position="41"/>
    </location>
</feature>
<sequence length="406" mass="42797">MSENTQAGQAAGAEKDAEELAAETEVVAKAESATAEPEDDAPLRIRAKRQWVNLRGNSLDARVGDDLVGTMGNDLRAYVGKPRAAVLASVPEAPADVVEAIRRDLVDVGFRVHQLGLPSGSEASSTAALEAVYEGLAKTGVTGDDVAVAVGGVRSLSTASFACRTWCGGLTLAQVPLDPTTALLAGVTPLALDLPGADQMVTQDGSARYVYCDLDVVDVTRTDEAALLARALFVTSAMADSDKSFGRLFDRANDIAALGRAAICDQMVDCMKSRGKVISSTSVAVRQSIGYGTTFVRALRPLVGEGVPSSTLLAEAMRFSARLSVAQGGLSVDDMLTQDELLDRLGLGYVECAVDPTAMASALKAERFRRSNKFMLELPRSLGRVRLAAIEDDQLAEHTAAWCSSR</sequence>
<feature type="compositionally biased region" description="Low complexity" evidence="1">
    <location>
        <begin position="23"/>
        <end position="35"/>
    </location>
</feature>
<reference evidence="2 3" key="1">
    <citation type="submission" date="2022-08" db="EMBL/GenBank/DDBJ databases">
        <title>Tractidigestivibacter montrealensis type strain KD21.</title>
        <authorList>
            <person name="Diop K."/>
            <person name="Richard C."/>
            <person name="Routy B."/>
        </authorList>
    </citation>
    <scope>NUCLEOTIDE SEQUENCE [LARGE SCALE GENOMIC DNA]</scope>
    <source>
        <strain evidence="2 3">KD21</strain>
    </source>
</reference>
<keyword evidence="3" id="KW-1185">Reference proteome</keyword>
<evidence type="ECO:0000313" key="3">
    <source>
        <dbReference type="Proteomes" id="UP001204320"/>
    </source>
</evidence>
<dbReference type="Gene3D" id="1.20.1090.10">
    <property type="entry name" value="Dehydroquinate synthase-like - alpha domain"/>
    <property type="match status" value="1"/>
</dbReference>
<proteinExistence type="predicted"/>
<dbReference type="RefSeq" id="WP_258498729.1">
    <property type="nucleotide sequence ID" value="NZ_JANSKA010000002.1"/>
</dbReference>
<dbReference type="Proteomes" id="UP001204320">
    <property type="component" value="Unassembled WGS sequence"/>
</dbReference>